<evidence type="ECO:0000256" key="3">
    <source>
        <dbReference type="ARBA" id="ARBA00022980"/>
    </source>
</evidence>
<dbReference type="GO" id="GO:0003735">
    <property type="term" value="F:structural constituent of ribosome"/>
    <property type="evidence" value="ECO:0007669"/>
    <property type="project" value="InterPro"/>
</dbReference>
<dbReference type="RefSeq" id="WP_151969811.1">
    <property type="nucleotide sequence ID" value="NZ_AP019860.1"/>
</dbReference>
<organism evidence="9 10">
    <name type="scientific">Uabimicrobium amorphum</name>
    <dbReference type="NCBI Taxonomy" id="2596890"/>
    <lineage>
        <taxon>Bacteria</taxon>
        <taxon>Pseudomonadati</taxon>
        <taxon>Planctomycetota</taxon>
        <taxon>Candidatus Uabimicrobiia</taxon>
        <taxon>Candidatus Uabimicrobiales</taxon>
        <taxon>Candidatus Uabimicrobiaceae</taxon>
        <taxon>Candidatus Uabimicrobium</taxon>
    </lineage>
</organism>
<dbReference type="KEGG" id="uam:UABAM_04099"/>
<dbReference type="Proteomes" id="UP000326354">
    <property type="component" value="Chromosome"/>
</dbReference>
<sequence>MQKSYMAKPSTITKTWYEVDAQDQVLGRLAGKIAMVLMGKHRPTYTPHIDTGDFVIVTNVDKVKVTGRKEDNKLYYSYSGYPGGLKIQNLSEKRKRKPEEILELAVRRMLPKSKLGRQMLKKLKLYSGPDHPHQAQNPKVLK</sequence>
<dbReference type="PROSITE" id="PS00783">
    <property type="entry name" value="RIBOSOMAL_L13"/>
    <property type="match status" value="1"/>
</dbReference>
<dbReference type="HAMAP" id="MF_01366">
    <property type="entry name" value="Ribosomal_uL13"/>
    <property type="match status" value="1"/>
</dbReference>
<dbReference type="SUPFAM" id="SSF52161">
    <property type="entry name" value="Ribosomal protein L13"/>
    <property type="match status" value="1"/>
</dbReference>
<evidence type="ECO:0000256" key="7">
    <source>
        <dbReference type="RuleBase" id="RU003877"/>
    </source>
</evidence>
<dbReference type="PANTHER" id="PTHR11545">
    <property type="entry name" value="RIBOSOMAL PROTEIN L13"/>
    <property type="match status" value="1"/>
</dbReference>
<dbReference type="EMBL" id="AP019860">
    <property type="protein sequence ID" value="BBM85721.1"/>
    <property type="molecule type" value="Genomic_DNA"/>
</dbReference>
<dbReference type="GO" id="GO:0003729">
    <property type="term" value="F:mRNA binding"/>
    <property type="evidence" value="ECO:0007669"/>
    <property type="project" value="TreeGrafter"/>
</dbReference>
<dbReference type="GO" id="GO:0022625">
    <property type="term" value="C:cytosolic large ribosomal subunit"/>
    <property type="evidence" value="ECO:0007669"/>
    <property type="project" value="TreeGrafter"/>
</dbReference>
<proteinExistence type="inferred from homology"/>
<dbReference type="Gene3D" id="3.90.1180.10">
    <property type="entry name" value="Ribosomal protein L13"/>
    <property type="match status" value="1"/>
</dbReference>
<dbReference type="InterPro" id="IPR005823">
    <property type="entry name" value="Ribosomal_uL13_bac-type"/>
</dbReference>
<evidence type="ECO:0000256" key="1">
    <source>
        <dbReference type="ARBA" id="ARBA00006227"/>
    </source>
</evidence>
<dbReference type="FunFam" id="3.90.1180.10:FF:000001">
    <property type="entry name" value="50S ribosomal protein L13"/>
    <property type="match status" value="1"/>
</dbReference>
<dbReference type="AlphaFoldDB" id="A0A5S9IQQ5"/>
<dbReference type="GO" id="GO:0017148">
    <property type="term" value="P:negative regulation of translation"/>
    <property type="evidence" value="ECO:0007669"/>
    <property type="project" value="TreeGrafter"/>
</dbReference>
<evidence type="ECO:0000256" key="5">
    <source>
        <dbReference type="ARBA" id="ARBA00035201"/>
    </source>
</evidence>
<name>A0A5S9IQQ5_UABAM</name>
<evidence type="ECO:0000256" key="2">
    <source>
        <dbReference type="ARBA" id="ARBA00011838"/>
    </source>
</evidence>
<keyword evidence="10" id="KW-1185">Reference proteome</keyword>
<dbReference type="OrthoDB" id="9801330at2"/>
<protein>
    <recommendedName>
        <fullName evidence="5 6">Large ribosomal subunit protein uL13</fullName>
    </recommendedName>
</protein>
<evidence type="ECO:0000313" key="9">
    <source>
        <dbReference type="EMBL" id="BBM85721.1"/>
    </source>
</evidence>
<reference evidence="9 10" key="1">
    <citation type="submission" date="2019-08" db="EMBL/GenBank/DDBJ databases">
        <title>Complete genome sequence of Candidatus Uab amorphum.</title>
        <authorList>
            <person name="Shiratori T."/>
            <person name="Suzuki S."/>
            <person name="Kakizawa Y."/>
            <person name="Ishida K."/>
        </authorList>
    </citation>
    <scope>NUCLEOTIDE SEQUENCE [LARGE SCALE GENOMIC DNA]</scope>
    <source>
        <strain evidence="9 10">SRT547</strain>
    </source>
</reference>
<dbReference type="PIRSF" id="PIRSF002181">
    <property type="entry name" value="Ribosomal_L13"/>
    <property type="match status" value="1"/>
</dbReference>
<evidence type="ECO:0000256" key="6">
    <source>
        <dbReference type="HAMAP-Rule" id="MF_01366"/>
    </source>
</evidence>
<dbReference type="PANTHER" id="PTHR11545:SF2">
    <property type="entry name" value="LARGE RIBOSOMAL SUBUNIT PROTEIN UL13M"/>
    <property type="match status" value="1"/>
</dbReference>
<dbReference type="InterPro" id="IPR036899">
    <property type="entry name" value="Ribosomal_uL13_sf"/>
</dbReference>
<dbReference type="InterPro" id="IPR005822">
    <property type="entry name" value="Ribosomal_uL13"/>
</dbReference>
<keyword evidence="3 6" id="KW-0689">Ribosomal protein</keyword>
<gene>
    <name evidence="6 8" type="primary">rplM</name>
    <name evidence="9" type="ORF">UABAM_04099</name>
</gene>
<dbReference type="GO" id="GO:0006412">
    <property type="term" value="P:translation"/>
    <property type="evidence" value="ECO:0007669"/>
    <property type="project" value="UniProtKB-UniRule"/>
</dbReference>
<dbReference type="Pfam" id="PF00572">
    <property type="entry name" value="Ribosomal_L13"/>
    <property type="match status" value="1"/>
</dbReference>
<comment type="function">
    <text evidence="6 8">This protein is one of the early assembly proteins of the 50S ribosomal subunit, although it is not seen to bind rRNA by itself. It is important during the early stages of 50S assembly.</text>
</comment>
<accession>A0A5S9IQQ5</accession>
<dbReference type="InterPro" id="IPR023563">
    <property type="entry name" value="Ribosomal_uL13_CS"/>
</dbReference>
<evidence type="ECO:0000256" key="8">
    <source>
        <dbReference type="RuleBase" id="RU003878"/>
    </source>
</evidence>
<evidence type="ECO:0000313" key="10">
    <source>
        <dbReference type="Proteomes" id="UP000326354"/>
    </source>
</evidence>
<comment type="subunit">
    <text evidence="2 6">Part of the 50S ribosomal subunit.</text>
</comment>
<evidence type="ECO:0000256" key="4">
    <source>
        <dbReference type="ARBA" id="ARBA00023274"/>
    </source>
</evidence>
<dbReference type="NCBIfam" id="TIGR01066">
    <property type="entry name" value="rplM_bact"/>
    <property type="match status" value="1"/>
</dbReference>
<keyword evidence="4 6" id="KW-0687">Ribonucleoprotein</keyword>
<comment type="similarity">
    <text evidence="1 6 7">Belongs to the universal ribosomal protein uL13 family.</text>
</comment>
<dbReference type="CDD" id="cd00392">
    <property type="entry name" value="Ribosomal_L13"/>
    <property type="match status" value="1"/>
</dbReference>